<dbReference type="AlphaFoldDB" id="A0A4U0W7B9"/>
<evidence type="ECO:0000256" key="1">
    <source>
        <dbReference type="SAM" id="SignalP"/>
    </source>
</evidence>
<name>A0A4U0W7B9_9PEZI</name>
<dbReference type="Proteomes" id="UP000309340">
    <property type="component" value="Unassembled WGS sequence"/>
</dbReference>
<feature type="signal peptide" evidence="1">
    <location>
        <begin position="1"/>
        <end position="21"/>
    </location>
</feature>
<protein>
    <recommendedName>
        <fullName evidence="4">ML-like domain-containing protein</fullName>
    </recommendedName>
</protein>
<comment type="caution">
    <text evidence="2">The sequence shown here is derived from an EMBL/GenBank/DDBJ whole genome shotgun (WGS) entry which is preliminary data.</text>
</comment>
<sequence>MPPLSKLAALLGAASAALVAAAPYPVVRATSSSTFPGAFKVQLSGGYQGYSAIFEQILETGGNPAAATTFFMNQTSYGGDNDVPQLTYGFISLRNNKAFGSTPGIPVVASLESDCTIDFTVWEAHADSILEVCDRIAYPATSLKSACDAVTATLIDGTPP</sequence>
<reference evidence="2 3" key="1">
    <citation type="submission" date="2017-03" db="EMBL/GenBank/DDBJ databases">
        <title>Genomes of endolithic fungi from Antarctica.</title>
        <authorList>
            <person name="Coleine C."/>
            <person name="Masonjones S."/>
            <person name="Stajich J.E."/>
        </authorList>
    </citation>
    <scope>NUCLEOTIDE SEQUENCE [LARGE SCALE GENOMIC DNA]</scope>
    <source>
        <strain evidence="2 3">CCFEE 5184</strain>
    </source>
</reference>
<organism evidence="2 3">
    <name type="scientific">Friedmanniomyces simplex</name>
    <dbReference type="NCBI Taxonomy" id="329884"/>
    <lineage>
        <taxon>Eukaryota</taxon>
        <taxon>Fungi</taxon>
        <taxon>Dikarya</taxon>
        <taxon>Ascomycota</taxon>
        <taxon>Pezizomycotina</taxon>
        <taxon>Dothideomycetes</taxon>
        <taxon>Dothideomycetidae</taxon>
        <taxon>Mycosphaerellales</taxon>
        <taxon>Teratosphaeriaceae</taxon>
        <taxon>Friedmanniomyces</taxon>
    </lineage>
</organism>
<accession>A0A4U0W7B9</accession>
<feature type="chain" id="PRO_5020952001" description="ML-like domain-containing protein" evidence="1">
    <location>
        <begin position="22"/>
        <end position="160"/>
    </location>
</feature>
<evidence type="ECO:0000313" key="2">
    <source>
        <dbReference type="EMBL" id="TKA58197.1"/>
    </source>
</evidence>
<dbReference type="OrthoDB" id="3831151at2759"/>
<keyword evidence="1" id="KW-0732">Signal</keyword>
<evidence type="ECO:0000313" key="3">
    <source>
        <dbReference type="Proteomes" id="UP000309340"/>
    </source>
</evidence>
<keyword evidence="3" id="KW-1185">Reference proteome</keyword>
<gene>
    <name evidence="2" type="ORF">B0A55_12409</name>
</gene>
<proteinExistence type="predicted"/>
<evidence type="ECO:0008006" key="4">
    <source>
        <dbReference type="Google" id="ProtNLM"/>
    </source>
</evidence>
<dbReference type="EMBL" id="NAJQ01001490">
    <property type="protein sequence ID" value="TKA58197.1"/>
    <property type="molecule type" value="Genomic_DNA"/>
</dbReference>